<proteinExistence type="inferred from homology"/>
<comment type="caution">
    <text evidence="3">The sequence shown here is derived from an EMBL/GenBank/DDBJ whole genome shotgun (WGS) entry which is preliminary data.</text>
</comment>
<keyword evidence="4" id="KW-1185">Reference proteome</keyword>
<evidence type="ECO:0000313" key="3">
    <source>
        <dbReference type="EMBL" id="MFC6441038.1"/>
    </source>
</evidence>
<gene>
    <name evidence="3" type="ORF">ACFP85_12865</name>
</gene>
<evidence type="ECO:0000313" key="4">
    <source>
        <dbReference type="Proteomes" id="UP001596364"/>
    </source>
</evidence>
<dbReference type="Proteomes" id="UP001596364">
    <property type="component" value="Unassembled WGS sequence"/>
</dbReference>
<organism evidence="3 4">
    <name type="scientific">Pseudobowmanella zhangzhouensis</name>
    <dbReference type="NCBI Taxonomy" id="1537679"/>
    <lineage>
        <taxon>Bacteria</taxon>
        <taxon>Pseudomonadati</taxon>
        <taxon>Pseudomonadota</taxon>
        <taxon>Gammaproteobacteria</taxon>
        <taxon>Alteromonadales</taxon>
        <taxon>Alteromonadaceae</taxon>
    </lineage>
</organism>
<dbReference type="InterPro" id="IPR002502">
    <property type="entry name" value="Amidase_domain"/>
</dbReference>
<dbReference type="EC" id="3.5.1.28" evidence="3"/>
<evidence type="ECO:0000259" key="2">
    <source>
        <dbReference type="SMART" id="SM00701"/>
    </source>
</evidence>
<dbReference type="InterPro" id="IPR006619">
    <property type="entry name" value="PGRP_domain_met/bac"/>
</dbReference>
<comment type="similarity">
    <text evidence="1">Belongs to the N-acetylmuramoyl-L-alanine amidase 2 family.</text>
</comment>
<dbReference type="GO" id="GO:0008745">
    <property type="term" value="F:N-acetylmuramoyl-L-alanine amidase activity"/>
    <property type="evidence" value="ECO:0007669"/>
    <property type="project" value="UniProtKB-EC"/>
</dbReference>
<dbReference type="RefSeq" id="WP_131258622.1">
    <property type="nucleotide sequence ID" value="NZ_JBHSUS010000001.1"/>
</dbReference>
<dbReference type="InterPro" id="IPR036505">
    <property type="entry name" value="Amidase/PGRP_sf"/>
</dbReference>
<dbReference type="Pfam" id="PF01510">
    <property type="entry name" value="Amidase_2"/>
    <property type="match status" value="1"/>
</dbReference>
<feature type="domain" description="Peptidoglycan recognition protein family" evidence="2">
    <location>
        <begin position="1"/>
        <end position="119"/>
    </location>
</feature>
<dbReference type="SUPFAM" id="SSF55846">
    <property type="entry name" value="N-acetylmuramoyl-L-alanine amidase-like"/>
    <property type="match status" value="1"/>
</dbReference>
<dbReference type="SMART" id="SM00701">
    <property type="entry name" value="PGRP"/>
    <property type="match status" value="1"/>
</dbReference>
<sequence length="141" mass="15839">MTPLKHVGLIVVHCAASSPNRRVSIDEVRRWHVEGNGWDEIGYHYYIDKDGVVHPGRSTTFQGAHEPKINTCSLAICLEGGFQGDVDFTPAQFSALRTQLMSLRLLYPTAVIAGHNNFRDDKTCPNFDVATWWEQDAIIKV</sequence>
<dbReference type="PANTHER" id="PTHR11022">
    <property type="entry name" value="PEPTIDOGLYCAN RECOGNITION PROTEIN"/>
    <property type="match status" value="1"/>
</dbReference>
<dbReference type="InterPro" id="IPR015510">
    <property type="entry name" value="PGRP"/>
</dbReference>
<evidence type="ECO:0000256" key="1">
    <source>
        <dbReference type="ARBA" id="ARBA00007553"/>
    </source>
</evidence>
<reference evidence="4" key="1">
    <citation type="journal article" date="2019" name="Int. J. Syst. Evol. Microbiol.">
        <title>The Global Catalogue of Microorganisms (GCM) 10K type strain sequencing project: providing services to taxonomists for standard genome sequencing and annotation.</title>
        <authorList>
            <consortium name="The Broad Institute Genomics Platform"/>
            <consortium name="The Broad Institute Genome Sequencing Center for Infectious Disease"/>
            <person name="Wu L."/>
            <person name="Ma J."/>
        </authorList>
    </citation>
    <scope>NUCLEOTIDE SEQUENCE [LARGE SCALE GENOMIC DNA]</scope>
    <source>
        <strain evidence="4">CGMCC 1.16031</strain>
    </source>
</reference>
<keyword evidence="3" id="KW-0378">Hydrolase</keyword>
<dbReference type="EMBL" id="JBHSUS010000001">
    <property type="protein sequence ID" value="MFC6441038.1"/>
    <property type="molecule type" value="Genomic_DNA"/>
</dbReference>
<name>A0ABW1XMB4_9ALTE</name>
<accession>A0ABW1XMB4</accession>
<dbReference type="Gene3D" id="3.40.80.10">
    <property type="entry name" value="Peptidoglycan recognition protein-like"/>
    <property type="match status" value="1"/>
</dbReference>
<dbReference type="PANTHER" id="PTHR11022:SF41">
    <property type="entry name" value="PEPTIDOGLYCAN-RECOGNITION PROTEIN LC-RELATED"/>
    <property type="match status" value="1"/>
</dbReference>
<protein>
    <submittedName>
        <fullName evidence="3">N-acetylmuramoyl-L-alanine amidase</fullName>
        <ecNumber evidence="3">3.5.1.28</ecNumber>
    </submittedName>
</protein>
<dbReference type="CDD" id="cd06583">
    <property type="entry name" value="PGRP"/>
    <property type="match status" value="1"/>
</dbReference>